<proteinExistence type="predicted"/>
<accession>A0ABQ4TFI4</accession>
<keyword evidence="1" id="KW-0472">Membrane</keyword>
<keyword evidence="3" id="KW-1185">Reference proteome</keyword>
<feature type="transmembrane region" description="Helical" evidence="1">
    <location>
        <begin position="118"/>
        <end position="135"/>
    </location>
</feature>
<evidence type="ECO:0008006" key="4">
    <source>
        <dbReference type="Google" id="ProtNLM"/>
    </source>
</evidence>
<organism evidence="2 3">
    <name type="scientific">Methylobacterium thuringiense</name>
    <dbReference type="NCBI Taxonomy" id="1003091"/>
    <lineage>
        <taxon>Bacteria</taxon>
        <taxon>Pseudomonadati</taxon>
        <taxon>Pseudomonadota</taxon>
        <taxon>Alphaproteobacteria</taxon>
        <taxon>Hyphomicrobiales</taxon>
        <taxon>Methylobacteriaceae</taxon>
        <taxon>Methylobacterium</taxon>
    </lineage>
</organism>
<dbReference type="EMBL" id="BPRA01000001">
    <property type="protein sequence ID" value="GJE53786.1"/>
    <property type="molecule type" value="Genomic_DNA"/>
</dbReference>
<keyword evidence="1" id="KW-1133">Transmembrane helix</keyword>
<protein>
    <recommendedName>
        <fullName evidence="4">Hydrolase</fullName>
    </recommendedName>
</protein>
<dbReference type="Proteomes" id="UP001055101">
    <property type="component" value="Unassembled WGS sequence"/>
</dbReference>
<gene>
    <name evidence="2" type="ORF">EKPJFOCH_0253</name>
</gene>
<sequence length="362" mass="40086">MTIEVGKSVRSTDGHSLDWIIDSVEHGARTRTGYSLLRWDDIVRSHFPRSNVDRLIAIPALWWRLWRTGYLKAFRREAWQFSTVILVVHLLYATLVGASVTLAAWLTAISPLGDGPPILQLALTVPAAYGILGLLTRATKGRPFYVTHLVDDTAFTHEHAANRTTAMSERLDAWALRIHAAESEASELVVIGHSSSSFLALEALDRVLARDPLFGRRSTPVTLVTLGSVIPWIALDARAEAIRGSLQRVADADAIAWLDLRAPWDWLSIHLRNPLQASDMYAPNPDRPTICSVDIEDLIEPSAVALGRWNFFRMHFQLLMSSRDRSAFDYIALIAGSVPVHRAVGELRDVPAADVPVTVPAS</sequence>
<reference evidence="2" key="2">
    <citation type="submission" date="2021-08" db="EMBL/GenBank/DDBJ databases">
        <authorList>
            <person name="Tani A."/>
            <person name="Ola A."/>
            <person name="Ogura Y."/>
            <person name="Katsura K."/>
            <person name="Hayashi T."/>
        </authorList>
    </citation>
    <scope>NUCLEOTIDE SEQUENCE</scope>
    <source>
        <strain evidence="2">DSM 23674</strain>
    </source>
</reference>
<feature type="transmembrane region" description="Helical" evidence="1">
    <location>
        <begin position="81"/>
        <end position="106"/>
    </location>
</feature>
<name>A0ABQ4TFI4_9HYPH</name>
<evidence type="ECO:0000313" key="3">
    <source>
        <dbReference type="Proteomes" id="UP001055101"/>
    </source>
</evidence>
<reference evidence="2" key="1">
    <citation type="journal article" date="2021" name="Front. Microbiol.">
        <title>Comprehensive Comparative Genomics and Phenotyping of Methylobacterium Species.</title>
        <authorList>
            <person name="Alessa O."/>
            <person name="Ogura Y."/>
            <person name="Fujitani Y."/>
            <person name="Takami H."/>
            <person name="Hayashi T."/>
            <person name="Sahin N."/>
            <person name="Tani A."/>
        </authorList>
    </citation>
    <scope>NUCLEOTIDE SEQUENCE</scope>
    <source>
        <strain evidence="2">DSM 23674</strain>
    </source>
</reference>
<comment type="caution">
    <text evidence="2">The sequence shown here is derived from an EMBL/GenBank/DDBJ whole genome shotgun (WGS) entry which is preliminary data.</text>
</comment>
<evidence type="ECO:0000256" key="1">
    <source>
        <dbReference type="SAM" id="Phobius"/>
    </source>
</evidence>
<evidence type="ECO:0000313" key="2">
    <source>
        <dbReference type="EMBL" id="GJE53786.1"/>
    </source>
</evidence>
<keyword evidence="1" id="KW-0812">Transmembrane</keyword>